<comment type="caution">
    <text evidence="3">The sequence shown here is derived from an EMBL/GenBank/DDBJ whole genome shotgun (WGS) entry which is preliminary data.</text>
</comment>
<dbReference type="InterPro" id="IPR036291">
    <property type="entry name" value="NAD(P)-bd_dom_sf"/>
</dbReference>
<dbReference type="InterPro" id="IPR001509">
    <property type="entry name" value="Epimerase_deHydtase"/>
</dbReference>
<dbReference type="Gene3D" id="3.40.50.720">
    <property type="entry name" value="NAD(P)-binding Rossmann-like Domain"/>
    <property type="match status" value="1"/>
</dbReference>
<name>A0ABW9RXV2_9BACT</name>
<dbReference type="SUPFAM" id="SSF51735">
    <property type="entry name" value="NAD(P)-binding Rossmann-fold domains"/>
    <property type="match status" value="1"/>
</dbReference>
<dbReference type="Proteomes" id="UP000798808">
    <property type="component" value="Unassembled WGS sequence"/>
</dbReference>
<gene>
    <name evidence="3" type="ORF">E1163_29185</name>
</gene>
<keyword evidence="4" id="KW-1185">Reference proteome</keyword>
<reference evidence="3 4" key="1">
    <citation type="submission" date="2019-02" db="EMBL/GenBank/DDBJ databases">
        <authorList>
            <person name="Goldberg S.R."/>
            <person name="Haltli B.A."/>
            <person name="Correa H."/>
            <person name="Russell K.G."/>
        </authorList>
    </citation>
    <scope>NUCLEOTIDE SEQUENCE [LARGE SCALE GENOMIC DNA]</scope>
    <source>
        <strain evidence="3 4">JCM 16186</strain>
    </source>
</reference>
<comment type="similarity">
    <text evidence="1">Belongs to the NAD(P)-dependent epimerase/dehydratase family.</text>
</comment>
<feature type="domain" description="NAD-dependent epimerase/dehydratase" evidence="2">
    <location>
        <begin position="4"/>
        <end position="132"/>
    </location>
</feature>
<evidence type="ECO:0000256" key="1">
    <source>
        <dbReference type="ARBA" id="ARBA00007637"/>
    </source>
</evidence>
<dbReference type="Pfam" id="PF01370">
    <property type="entry name" value="Epimerase"/>
    <property type="match status" value="2"/>
</dbReference>
<dbReference type="RefSeq" id="WP_343034004.1">
    <property type="nucleotide sequence ID" value="NZ_BAAAFL010000010.1"/>
</dbReference>
<dbReference type="PRINTS" id="PR01713">
    <property type="entry name" value="NUCEPIMERASE"/>
</dbReference>
<evidence type="ECO:0000259" key="2">
    <source>
        <dbReference type="Pfam" id="PF01370"/>
    </source>
</evidence>
<proteinExistence type="inferred from homology"/>
<organism evidence="3 4">
    <name type="scientific">Fulvivirga kasyanovii</name>
    <dbReference type="NCBI Taxonomy" id="396812"/>
    <lineage>
        <taxon>Bacteria</taxon>
        <taxon>Pseudomonadati</taxon>
        <taxon>Bacteroidota</taxon>
        <taxon>Cytophagia</taxon>
        <taxon>Cytophagales</taxon>
        <taxon>Fulvivirgaceae</taxon>
        <taxon>Fulvivirga</taxon>
    </lineage>
</organism>
<protein>
    <submittedName>
        <fullName evidence="3">SDR family NAD(P)-dependent oxidoreductase</fullName>
    </submittedName>
</protein>
<feature type="domain" description="NAD-dependent epimerase/dehydratase" evidence="2">
    <location>
        <begin position="156"/>
        <end position="279"/>
    </location>
</feature>
<dbReference type="PANTHER" id="PTHR43000">
    <property type="entry name" value="DTDP-D-GLUCOSE 4,6-DEHYDRATASE-RELATED"/>
    <property type="match status" value="1"/>
</dbReference>
<evidence type="ECO:0000313" key="3">
    <source>
        <dbReference type="EMBL" id="MTI29072.1"/>
    </source>
</evidence>
<accession>A0ABW9RXV2</accession>
<evidence type="ECO:0000313" key="4">
    <source>
        <dbReference type="Proteomes" id="UP000798808"/>
    </source>
</evidence>
<dbReference type="EMBL" id="SMLW01000678">
    <property type="protein sequence ID" value="MTI29072.1"/>
    <property type="molecule type" value="Genomic_DNA"/>
</dbReference>
<sequence length="371" mass="41270">MKNILVTGGAGFIGSHLCDELIRNNYKVTVLDNLSEQVHGKNCRRPDYLNPQVNLVKGDVRDPEIVRKLVSEADAVYHFAALVGVGQSMYEIKEYTEVNNVGTANVLEAVIKHPVEKLIVASSMSIYGEGLYKDDQGNTYQSASRTLSQLKDNDWEVYGAEGQKLSPIATGEFKKPNLSSVYALSKYDQERMCLMTGQAYNIPVTALRFFNVYGTRQALSNPYTGVLAIFSSRLLNDRPPLIFEDGHQQRDFVHVHDIARACRLALETPEAANEVFNIGSGNSYSISALAYQLAETLNKSYIEPEITGEYRVGDIRHCFADISKATNILGYTPKVSLREGMKELATWLEDQMAVDHVDQAKEELASRGLTV</sequence>